<dbReference type="GO" id="GO:0006396">
    <property type="term" value="P:RNA processing"/>
    <property type="evidence" value="ECO:0007669"/>
    <property type="project" value="InterPro"/>
</dbReference>
<dbReference type="InterPro" id="IPR036389">
    <property type="entry name" value="RNase_III_sf"/>
</dbReference>
<dbReference type="PROSITE" id="PS50142">
    <property type="entry name" value="RNASE_3_2"/>
    <property type="match status" value="1"/>
</dbReference>
<gene>
    <name evidence="2" type="ORF">D0Z07_2663</name>
</gene>
<evidence type="ECO:0000313" key="3">
    <source>
        <dbReference type="Proteomes" id="UP000785200"/>
    </source>
</evidence>
<name>A0A9P7AYY5_9HELO</name>
<evidence type="ECO:0000313" key="2">
    <source>
        <dbReference type="EMBL" id="KAG0651103.1"/>
    </source>
</evidence>
<dbReference type="EMBL" id="VNKQ01000005">
    <property type="protein sequence ID" value="KAG0651103.1"/>
    <property type="molecule type" value="Genomic_DNA"/>
</dbReference>
<dbReference type="AlphaFoldDB" id="A0A9P7AYY5"/>
<sequence length="125" mass="13006">MVALQAAGSGIGGPDGNKMLAMIGDTVMKLVLLVDMMATKASRGTIDSTISSIVSNNNLAAKYSDAGIPRWINGNPSQQGMKPPKTRADTIEAILGAVYLDSDKDLDAVRRVMGRLGLAAPNYAG</sequence>
<proteinExistence type="predicted"/>
<comment type="caution">
    <text evidence="2">The sequence shown here is derived from an EMBL/GenBank/DDBJ whole genome shotgun (WGS) entry which is preliminary data.</text>
</comment>
<dbReference type="CDD" id="cd00593">
    <property type="entry name" value="RIBOc"/>
    <property type="match status" value="1"/>
</dbReference>
<keyword evidence="3" id="KW-1185">Reference proteome</keyword>
<dbReference type="SUPFAM" id="SSF69065">
    <property type="entry name" value="RNase III domain-like"/>
    <property type="match status" value="1"/>
</dbReference>
<accession>A0A9P7AYY5</accession>
<dbReference type="Pfam" id="PF00636">
    <property type="entry name" value="Ribonuclease_3"/>
    <property type="match status" value="1"/>
</dbReference>
<protein>
    <submittedName>
        <fullName evidence="2">Ribonuclease III</fullName>
    </submittedName>
</protein>
<dbReference type="GO" id="GO:0004525">
    <property type="term" value="F:ribonuclease III activity"/>
    <property type="evidence" value="ECO:0007669"/>
    <property type="project" value="InterPro"/>
</dbReference>
<feature type="domain" description="RNase III" evidence="1">
    <location>
        <begin position="40"/>
        <end position="103"/>
    </location>
</feature>
<reference evidence="2" key="1">
    <citation type="submission" date="2019-07" db="EMBL/GenBank/DDBJ databases">
        <title>Hyphodiscus hymeniophilus genome sequencing and assembly.</title>
        <authorList>
            <person name="Kramer G."/>
            <person name="Nodwell J."/>
        </authorList>
    </citation>
    <scope>NUCLEOTIDE SEQUENCE</scope>
    <source>
        <strain evidence="2">ATCC 34498</strain>
    </source>
</reference>
<dbReference type="OrthoDB" id="67027at2759"/>
<dbReference type="InterPro" id="IPR000999">
    <property type="entry name" value="RNase_III_dom"/>
</dbReference>
<organism evidence="2 3">
    <name type="scientific">Hyphodiscus hymeniophilus</name>
    <dbReference type="NCBI Taxonomy" id="353542"/>
    <lineage>
        <taxon>Eukaryota</taxon>
        <taxon>Fungi</taxon>
        <taxon>Dikarya</taxon>
        <taxon>Ascomycota</taxon>
        <taxon>Pezizomycotina</taxon>
        <taxon>Leotiomycetes</taxon>
        <taxon>Helotiales</taxon>
        <taxon>Hyphodiscaceae</taxon>
        <taxon>Hyphodiscus</taxon>
    </lineage>
</organism>
<dbReference type="Proteomes" id="UP000785200">
    <property type="component" value="Unassembled WGS sequence"/>
</dbReference>
<evidence type="ECO:0000259" key="1">
    <source>
        <dbReference type="PROSITE" id="PS50142"/>
    </source>
</evidence>
<dbReference type="Gene3D" id="1.10.1520.10">
    <property type="entry name" value="Ribonuclease III domain"/>
    <property type="match status" value="1"/>
</dbReference>